<evidence type="ECO:0000313" key="1">
    <source>
        <dbReference type="EMBL" id="OHE98693.1"/>
    </source>
</evidence>
<reference evidence="1 2" key="1">
    <citation type="submission" date="2016-09" db="EMBL/GenBank/DDBJ databases">
        <authorList>
            <person name="Capua I."/>
            <person name="De Benedictis P."/>
            <person name="Joannis T."/>
            <person name="Lombin L.H."/>
            <person name="Cattoli G."/>
        </authorList>
    </citation>
    <scope>NUCLEOTIDE SEQUENCE [LARGE SCALE GENOMIC DNA]</scope>
    <source>
        <strain evidence="1 2">IMI 309357</strain>
    </source>
</reference>
<protein>
    <submittedName>
        <fullName evidence="1">Uncharacterized protein</fullName>
    </submittedName>
</protein>
<evidence type="ECO:0000313" key="2">
    <source>
        <dbReference type="Proteomes" id="UP000176998"/>
    </source>
</evidence>
<accession>A0A1G4BBE7</accession>
<dbReference type="Proteomes" id="UP000176998">
    <property type="component" value="Unassembled WGS sequence"/>
</dbReference>
<comment type="caution">
    <text evidence="1">The sequence shown here is derived from an EMBL/GenBank/DDBJ whole genome shotgun (WGS) entry which is preliminary data.</text>
</comment>
<dbReference type="AlphaFoldDB" id="A0A1G4BBE7"/>
<proteinExistence type="predicted"/>
<name>A0A1G4BBE7_9PEZI</name>
<dbReference type="RefSeq" id="XP_022475842.1">
    <property type="nucleotide sequence ID" value="XM_022617601.1"/>
</dbReference>
<sequence length="70" mass="7747">MAHAEEFVVFSPLCILVRLGMPFSFFGTIRSWATARKAWIMLLGRVWTDALRRQPPVGGIQVAEASGAMP</sequence>
<organism evidence="1 2">
    <name type="scientific">Colletotrichum orchidophilum</name>
    <dbReference type="NCBI Taxonomy" id="1209926"/>
    <lineage>
        <taxon>Eukaryota</taxon>
        <taxon>Fungi</taxon>
        <taxon>Dikarya</taxon>
        <taxon>Ascomycota</taxon>
        <taxon>Pezizomycotina</taxon>
        <taxon>Sordariomycetes</taxon>
        <taxon>Hypocreomycetidae</taxon>
        <taxon>Glomerellales</taxon>
        <taxon>Glomerellaceae</taxon>
        <taxon>Colletotrichum</taxon>
    </lineage>
</organism>
<dbReference type="GeneID" id="34559111"/>
<dbReference type="EMBL" id="MJBS01000043">
    <property type="protein sequence ID" value="OHE98693.1"/>
    <property type="molecule type" value="Genomic_DNA"/>
</dbReference>
<gene>
    <name evidence="1" type="ORF">CORC01_05959</name>
</gene>
<keyword evidence="2" id="KW-1185">Reference proteome</keyword>